<dbReference type="CDD" id="cd20267">
    <property type="entry name" value="Complex1_LYR_LYRM7"/>
    <property type="match status" value="1"/>
</dbReference>
<gene>
    <name evidence="3" type="ORF">ACHAWU_007300</name>
</gene>
<dbReference type="Proteomes" id="UP001530293">
    <property type="component" value="Unassembled WGS sequence"/>
</dbReference>
<feature type="compositionally biased region" description="Gly residues" evidence="1">
    <location>
        <begin position="121"/>
        <end position="136"/>
    </location>
</feature>
<evidence type="ECO:0000259" key="2">
    <source>
        <dbReference type="Pfam" id="PF05347"/>
    </source>
</evidence>
<feature type="domain" description="Complex 1 LYR protein" evidence="2">
    <location>
        <begin position="28"/>
        <end position="86"/>
    </location>
</feature>
<sequence length="136" mass="15088">MPPTIIIPGSATTRPIAKHLKSSITNAEALSLYREILRTAKAFHWCDDKGIPWRIKLRAEARKEFESSREEKDPLLIARMLVTGRECVREVQMKFNEADRKCWERIQQDSLNRGGGDRDGGSGGGGGGRGVPGRNG</sequence>
<evidence type="ECO:0000256" key="1">
    <source>
        <dbReference type="SAM" id="MobiDB-lite"/>
    </source>
</evidence>
<accession>A0ABD3MWP8</accession>
<comment type="caution">
    <text evidence="3">The sequence shown here is derived from an EMBL/GenBank/DDBJ whole genome shotgun (WGS) entry which is preliminary data.</text>
</comment>
<feature type="region of interest" description="Disordered" evidence="1">
    <location>
        <begin position="108"/>
        <end position="136"/>
    </location>
</feature>
<evidence type="ECO:0000313" key="4">
    <source>
        <dbReference type="Proteomes" id="UP001530293"/>
    </source>
</evidence>
<evidence type="ECO:0000313" key="3">
    <source>
        <dbReference type="EMBL" id="KAL3767822.1"/>
    </source>
</evidence>
<keyword evidence="4" id="KW-1185">Reference proteome</keyword>
<dbReference type="Pfam" id="PF05347">
    <property type="entry name" value="Complex1_LYR"/>
    <property type="match status" value="1"/>
</dbReference>
<dbReference type="PANTHER" id="PTHR47484">
    <property type="entry name" value="COMPLEX 1 PROTEIN CONTAINING PROTEIN, EXPRESSED"/>
    <property type="match status" value="1"/>
</dbReference>
<dbReference type="InterPro" id="IPR045298">
    <property type="entry name" value="Complex1_LYR_LYRM7"/>
</dbReference>
<protein>
    <recommendedName>
        <fullName evidence="2">Complex 1 LYR protein domain-containing protein</fullName>
    </recommendedName>
</protein>
<dbReference type="EMBL" id="JALLBG020000072">
    <property type="protein sequence ID" value="KAL3767822.1"/>
    <property type="molecule type" value="Genomic_DNA"/>
</dbReference>
<organism evidence="3 4">
    <name type="scientific">Discostella pseudostelligera</name>
    <dbReference type="NCBI Taxonomy" id="259834"/>
    <lineage>
        <taxon>Eukaryota</taxon>
        <taxon>Sar</taxon>
        <taxon>Stramenopiles</taxon>
        <taxon>Ochrophyta</taxon>
        <taxon>Bacillariophyta</taxon>
        <taxon>Coscinodiscophyceae</taxon>
        <taxon>Thalassiosirophycidae</taxon>
        <taxon>Stephanodiscales</taxon>
        <taxon>Stephanodiscaceae</taxon>
        <taxon>Discostella</taxon>
    </lineage>
</organism>
<reference evidence="3 4" key="1">
    <citation type="submission" date="2024-10" db="EMBL/GenBank/DDBJ databases">
        <title>Updated reference genomes for cyclostephanoid diatoms.</title>
        <authorList>
            <person name="Roberts W.R."/>
            <person name="Alverson A.J."/>
        </authorList>
    </citation>
    <scope>NUCLEOTIDE SEQUENCE [LARGE SCALE GENOMIC DNA]</scope>
    <source>
        <strain evidence="3 4">AJA232-27</strain>
    </source>
</reference>
<name>A0ABD3MWP8_9STRA</name>
<proteinExistence type="predicted"/>
<dbReference type="InterPro" id="IPR008011">
    <property type="entry name" value="Complex1_LYR_dom"/>
</dbReference>
<dbReference type="PANTHER" id="PTHR47484:SF1">
    <property type="entry name" value="COMPLEX 1 PROTEIN CONTAINING PROTEIN, EXPRESSED"/>
    <property type="match status" value="1"/>
</dbReference>
<dbReference type="AlphaFoldDB" id="A0ABD3MWP8"/>